<accession>S0A0N2</accession>
<dbReference type="GeneID" id="16796818"/>
<dbReference type="PANTHER" id="PTHR10133">
    <property type="entry name" value="DNA POLYMERASE I"/>
    <property type="match status" value="1"/>
</dbReference>
<dbReference type="InterPro" id="IPR002298">
    <property type="entry name" value="DNA_polymerase_A"/>
</dbReference>
<dbReference type="PANTHER" id="PTHR10133:SF62">
    <property type="entry name" value="DNA POLYMERASE THETA"/>
    <property type="match status" value="1"/>
</dbReference>
<reference evidence="3 4" key="1">
    <citation type="journal article" date="2013" name="Proc. Natl. Acad. Sci. U.S.A.">
        <title>Twelve previously unknown phage genera are ubiquitous in global oceans.</title>
        <authorList>
            <person name="Holmfeldt K."/>
            <person name="Solonenko N."/>
            <person name="Shah M."/>
            <person name="Corrier K."/>
            <person name="Riemann L."/>
            <person name="Verberkmoes N.C."/>
            <person name="Sullivan M.B."/>
        </authorList>
    </citation>
    <scope>NUCLEOTIDE SEQUENCE [LARGE SCALE GENOMIC DNA]</scope>
    <source>
        <strain evidence="3">Phi38:1</strain>
    </source>
</reference>
<dbReference type="InterPro" id="IPR043502">
    <property type="entry name" value="DNA/RNA_pol_sf"/>
</dbReference>
<dbReference type="GO" id="GO:0006302">
    <property type="term" value="P:double-strand break repair"/>
    <property type="evidence" value="ECO:0007669"/>
    <property type="project" value="TreeGrafter"/>
</dbReference>
<dbReference type="Proteomes" id="UP000014715">
    <property type="component" value="Segment"/>
</dbReference>
<dbReference type="KEGG" id="vg:16796818"/>
<dbReference type="RefSeq" id="YP_008241393.1">
    <property type="nucleotide sequence ID" value="NC_021796.1"/>
</dbReference>
<dbReference type="InterPro" id="IPR012337">
    <property type="entry name" value="RNaseH-like_sf"/>
</dbReference>
<dbReference type="Gene3D" id="1.10.150.20">
    <property type="entry name" value="5' to 3' exonuclease, C-terminal subdomain"/>
    <property type="match status" value="1"/>
</dbReference>
<sequence length="632" mass="71996">MATYVVDIETDGLKSTKLHVVSVGYQDEDGDWQVISTKDPDKIKSIMEDEDNFIVGHFFKLFDSVELERLLGFKIKAFVIDTLALAWYLFPTRKASFGLAQFGVEYGIPKPKIEDWEGLTYEDYENRCQEDVKINIKLWEELISKLMELYGSSEAAFEFIKYLMFKMDCLVTQQSEMCRVDLDKVKENIDILEPMLLEKEEMLIRAMPEGAIIKTKPKVMFKKNRQPSANAIKWFQYLKDNGLPPTTEEVRAPANPSSTTQLKDWLFSIGWEPKIFNDGANGPVPQIRNKDRELCESILELSDKEPAILYLDGLTVINHRLALLRSLQECSDENGMTIASAAGLTNTLRLRHSKPIVNLPGVTGAIHEAIKGGMTKAEAVEANLRDGQIIRECIIAKEGQELCGSDIVSLEDNTKRHYMFNYDPDYVIEQMSEGFDPHLDLALRAGAITQEQLDLYKSGDKATKTLLKPIRDGYKMANYGCIYGIGAEKLGEAIGMSTQEAKVLIEAYWERNWSIKQLPRDIKVKTIGDQMWLLNPVSNFWYSVRSEKDIFSTLNQGTGAYIFDVWLKYITLEGLSPFLQYHDEMVVSVEKGRREEVKIIIDEAMDKVNELLKLNIKISVDVQFGDNYADVH</sequence>
<dbReference type="InterPro" id="IPR036397">
    <property type="entry name" value="RNaseH_sf"/>
</dbReference>
<dbReference type="OrthoDB" id="3561at10239"/>
<dbReference type="Gene3D" id="3.30.420.10">
    <property type="entry name" value="Ribonuclease H-like superfamily/Ribonuclease H"/>
    <property type="match status" value="1"/>
</dbReference>
<dbReference type="SMART" id="SM00482">
    <property type="entry name" value="POLAc"/>
    <property type="match status" value="1"/>
</dbReference>
<keyword evidence="1" id="KW-1194">Viral DNA replication</keyword>
<evidence type="ECO:0000313" key="4">
    <source>
        <dbReference type="Proteomes" id="UP000014715"/>
    </source>
</evidence>
<dbReference type="EMBL" id="KC821614">
    <property type="protein sequence ID" value="AGO48042.1"/>
    <property type="molecule type" value="Genomic_DNA"/>
</dbReference>
<reference evidence="4" key="2">
    <citation type="submission" date="2013-03" db="EMBL/GenBank/DDBJ databases">
        <title>The Cellulophaga phages: a novel, diverse, and globally ubiquitous model system.</title>
        <authorList>
            <person name="Holmfeldt K."/>
            <person name="Solonenko N."/>
            <person name="Shah M."/>
            <person name="Corrier K."/>
            <person name="Riemann L."/>
            <person name="VerBerkmoes N.C."/>
            <person name="Sullivan M.B."/>
        </authorList>
    </citation>
    <scope>NUCLEOTIDE SEQUENCE [LARGE SCALE GENOMIC DNA]</scope>
</reference>
<dbReference type="SUPFAM" id="SSF53098">
    <property type="entry name" value="Ribonuclease H-like"/>
    <property type="match status" value="1"/>
</dbReference>
<dbReference type="GO" id="GO:0006261">
    <property type="term" value="P:DNA-templated DNA replication"/>
    <property type="evidence" value="ECO:0007669"/>
    <property type="project" value="InterPro"/>
</dbReference>
<dbReference type="Gene3D" id="3.30.70.370">
    <property type="match status" value="1"/>
</dbReference>
<evidence type="ECO:0000313" key="3">
    <source>
        <dbReference type="EMBL" id="AGO48042.1"/>
    </source>
</evidence>
<evidence type="ECO:0000256" key="1">
    <source>
        <dbReference type="ARBA" id="ARBA00023109"/>
    </source>
</evidence>
<feature type="domain" description="DNA-directed DNA polymerase family A palm" evidence="2">
    <location>
        <begin position="387"/>
        <end position="593"/>
    </location>
</feature>
<dbReference type="InterPro" id="IPR001098">
    <property type="entry name" value="DNA-dir_DNA_pol_A_palm_dom"/>
</dbReference>
<name>S0A0N2_9CAUD</name>
<dbReference type="GO" id="GO:0003887">
    <property type="term" value="F:DNA-directed DNA polymerase activity"/>
    <property type="evidence" value="ECO:0007669"/>
    <property type="project" value="InterPro"/>
</dbReference>
<dbReference type="GO" id="GO:0039693">
    <property type="term" value="P:viral DNA genome replication"/>
    <property type="evidence" value="ECO:0007669"/>
    <property type="project" value="UniProtKB-KW"/>
</dbReference>
<dbReference type="SUPFAM" id="SSF56672">
    <property type="entry name" value="DNA/RNA polymerases"/>
    <property type="match status" value="1"/>
</dbReference>
<organism evidence="3 4">
    <name type="scientific">Cellulophaga phage phi38:1</name>
    <dbReference type="NCBI Taxonomy" id="1327977"/>
    <lineage>
        <taxon>Viruses</taxon>
        <taxon>Duplodnaviria</taxon>
        <taxon>Heunggongvirae</taxon>
        <taxon>Uroviricota</taxon>
        <taxon>Caudoviricetes</taxon>
        <taxon>Pervagoviridae</taxon>
        <taxon>Callevirus</taxon>
        <taxon>Callevirus phi38una</taxon>
    </lineage>
</organism>
<keyword evidence="4" id="KW-1185">Reference proteome</keyword>
<gene>
    <name evidence="3" type="ORF">Phi38:1_gp012</name>
</gene>
<dbReference type="Pfam" id="PF00476">
    <property type="entry name" value="DNA_pol_A"/>
    <property type="match status" value="1"/>
</dbReference>
<keyword evidence="1" id="KW-0235">DNA replication</keyword>
<proteinExistence type="predicted"/>
<evidence type="ECO:0000259" key="2">
    <source>
        <dbReference type="SMART" id="SM00482"/>
    </source>
</evidence>
<dbReference type="GO" id="GO:0003677">
    <property type="term" value="F:DNA binding"/>
    <property type="evidence" value="ECO:0007669"/>
    <property type="project" value="InterPro"/>
</dbReference>
<protein>
    <submittedName>
        <fullName evidence="3">DNA polymerase</fullName>
    </submittedName>
</protein>